<feature type="transmembrane region" description="Helical" evidence="6">
    <location>
        <begin position="178"/>
        <end position="202"/>
    </location>
</feature>
<dbReference type="Pfam" id="PF07690">
    <property type="entry name" value="MFS_1"/>
    <property type="match status" value="1"/>
</dbReference>
<feature type="transmembrane region" description="Helical" evidence="6">
    <location>
        <begin position="78"/>
        <end position="105"/>
    </location>
</feature>
<feature type="transmembrane region" description="Helical" evidence="6">
    <location>
        <begin position="303"/>
        <end position="324"/>
    </location>
</feature>
<dbReference type="RefSeq" id="WP_289457806.1">
    <property type="nucleotide sequence ID" value="NZ_JAUCML010000002.1"/>
</dbReference>
<accession>A0ABT7T445</accession>
<name>A0ABT7T445_9MICO</name>
<dbReference type="PROSITE" id="PS50850">
    <property type="entry name" value="MFS"/>
    <property type="match status" value="1"/>
</dbReference>
<reference evidence="8 9" key="1">
    <citation type="submission" date="2023-06" db="EMBL/GenBank/DDBJ databases">
        <authorList>
            <person name="Feng G."/>
            <person name="Li J."/>
            <person name="Zhu H."/>
        </authorList>
    </citation>
    <scope>NUCLEOTIDE SEQUENCE [LARGE SCALE GENOMIC DNA]</scope>
    <source>
        <strain evidence="8 9">RHCKG23</strain>
    </source>
</reference>
<keyword evidence="4 6" id="KW-0472">Membrane</keyword>
<feature type="region of interest" description="Disordered" evidence="5">
    <location>
        <begin position="1"/>
        <end position="36"/>
    </location>
</feature>
<feature type="transmembrane region" description="Helical" evidence="6">
    <location>
        <begin position="148"/>
        <end position="166"/>
    </location>
</feature>
<feature type="transmembrane region" description="Helical" evidence="6">
    <location>
        <begin position="52"/>
        <end position="72"/>
    </location>
</feature>
<evidence type="ECO:0000259" key="7">
    <source>
        <dbReference type="PROSITE" id="PS50850"/>
    </source>
</evidence>
<sequence>MSEPRTNSTRTLTPPTGTATPAATAPPRPSSGTATTRDGLLARLGIPHPLRWGFLGVLVFMTGDGIESNFIAPHIAGVLGVGGTASAATIIGIYGVAVLVASYFAGVLSDLWGPRQVMTLGAVLWVVFQVAFLAALPTASVGLIALTYFLRGLGFPLFAFSFLCWINHTVARERNATAVGWFYVVFTGGLPTLGSLVAIGSIPAFGGGATGETWSMALSLLFAVVGWVIVRFGVHETTGLGRIAPREQSSARVLASGIEVCVKRPKVLLAVVIRLVNTAPEFGMFVIMPAVIGTELGWGQAKWLTMTVIVYAGNILFNAFFGALGDRIGWIRTVKWFGIAASAVGLLAWWYVPHLVPAGSEWGFWLATAAGTLFGIMLAGFTPMGAVVPAFAGEERRGAAMAMYATAAGGATFLGNAVVSAVLPWGGPGGVVWTFVALYAVAFVVLSFLRLPRGAEAAGH</sequence>
<comment type="subcellular location">
    <subcellularLocation>
        <location evidence="1">Cell membrane</location>
        <topology evidence="1">Multi-pass membrane protein</topology>
    </subcellularLocation>
</comment>
<keyword evidence="3 6" id="KW-1133">Transmembrane helix</keyword>
<dbReference type="SUPFAM" id="SSF103473">
    <property type="entry name" value="MFS general substrate transporter"/>
    <property type="match status" value="1"/>
</dbReference>
<dbReference type="Gene3D" id="1.20.1250.20">
    <property type="entry name" value="MFS general substrate transporter like domains"/>
    <property type="match status" value="1"/>
</dbReference>
<keyword evidence="9" id="KW-1185">Reference proteome</keyword>
<feature type="transmembrane region" description="Helical" evidence="6">
    <location>
        <begin position="117"/>
        <end position="136"/>
    </location>
</feature>
<dbReference type="InterPro" id="IPR020846">
    <property type="entry name" value="MFS_dom"/>
</dbReference>
<comment type="caution">
    <text evidence="8">The sequence shown here is derived from an EMBL/GenBank/DDBJ whole genome shotgun (WGS) entry which is preliminary data.</text>
</comment>
<evidence type="ECO:0000313" key="9">
    <source>
        <dbReference type="Proteomes" id="UP001237823"/>
    </source>
</evidence>
<feature type="transmembrane region" description="Helical" evidence="6">
    <location>
        <begin position="336"/>
        <end position="352"/>
    </location>
</feature>
<dbReference type="InterPro" id="IPR011701">
    <property type="entry name" value="MFS"/>
</dbReference>
<evidence type="ECO:0000256" key="4">
    <source>
        <dbReference type="ARBA" id="ARBA00023136"/>
    </source>
</evidence>
<evidence type="ECO:0000256" key="5">
    <source>
        <dbReference type="SAM" id="MobiDB-lite"/>
    </source>
</evidence>
<evidence type="ECO:0000256" key="3">
    <source>
        <dbReference type="ARBA" id="ARBA00022989"/>
    </source>
</evidence>
<evidence type="ECO:0000256" key="1">
    <source>
        <dbReference type="ARBA" id="ARBA00004651"/>
    </source>
</evidence>
<feature type="transmembrane region" description="Helical" evidence="6">
    <location>
        <begin position="214"/>
        <end position="234"/>
    </location>
</feature>
<keyword evidence="2 6" id="KW-0812">Transmembrane</keyword>
<feature type="transmembrane region" description="Helical" evidence="6">
    <location>
        <begin position="364"/>
        <end position="392"/>
    </location>
</feature>
<feature type="compositionally biased region" description="Low complexity" evidence="5">
    <location>
        <begin position="1"/>
        <end position="23"/>
    </location>
</feature>
<dbReference type="NCBIfam" id="TIGR00897">
    <property type="entry name" value="2A0118"/>
    <property type="match status" value="1"/>
</dbReference>
<evidence type="ECO:0000256" key="6">
    <source>
        <dbReference type="SAM" id="Phobius"/>
    </source>
</evidence>
<dbReference type="EMBL" id="JAUCML010000002">
    <property type="protein sequence ID" value="MDM7884348.1"/>
    <property type="molecule type" value="Genomic_DNA"/>
</dbReference>
<feature type="transmembrane region" description="Helical" evidence="6">
    <location>
        <begin position="404"/>
        <end position="425"/>
    </location>
</feature>
<organism evidence="8 9">
    <name type="scientific">Curtobacterium citri</name>
    <dbReference type="NCBI Taxonomy" id="3055139"/>
    <lineage>
        <taxon>Bacteria</taxon>
        <taxon>Bacillati</taxon>
        <taxon>Actinomycetota</taxon>
        <taxon>Actinomycetes</taxon>
        <taxon>Micrococcales</taxon>
        <taxon>Microbacteriaceae</taxon>
        <taxon>Curtobacterium</taxon>
    </lineage>
</organism>
<feature type="transmembrane region" description="Helical" evidence="6">
    <location>
        <begin position="431"/>
        <end position="451"/>
    </location>
</feature>
<feature type="transmembrane region" description="Helical" evidence="6">
    <location>
        <begin position="267"/>
        <end position="291"/>
    </location>
</feature>
<evidence type="ECO:0000313" key="8">
    <source>
        <dbReference type="EMBL" id="MDM7884348.1"/>
    </source>
</evidence>
<dbReference type="Proteomes" id="UP001237823">
    <property type="component" value="Unassembled WGS sequence"/>
</dbReference>
<feature type="domain" description="Major facilitator superfamily (MFS) profile" evidence="7">
    <location>
        <begin position="49"/>
        <end position="455"/>
    </location>
</feature>
<dbReference type="InterPro" id="IPR036259">
    <property type="entry name" value="MFS_trans_sf"/>
</dbReference>
<gene>
    <name evidence="8" type="ORF">QUG92_04465</name>
</gene>
<evidence type="ECO:0000256" key="2">
    <source>
        <dbReference type="ARBA" id="ARBA00022692"/>
    </source>
</evidence>
<proteinExistence type="predicted"/>
<protein>
    <submittedName>
        <fullName evidence="8">RbtT/DalT/CsbX family MFS transporter</fullName>
    </submittedName>
</protein>
<dbReference type="InterPro" id="IPR004748">
    <property type="entry name" value="Polyol_permease-like"/>
</dbReference>